<dbReference type="Proteomes" id="UP001177670">
    <property type="component" value="Unassembled WGS sequence"/>
</dbReference>
<accession>A0AA40FIZ9</accession>
<protein>
    <submittedName>
        <fullName evidence="1">Uncharacterized protein</fullName>
    </submittedName>
</protein>
<dbReference type="EMBL" id="JAHYIQ010000033">
    <property type="protein sequence ID" value="KAK1119962.1"/>
    <property type="molecule type" value="Genomic_DNA"/>
</dbReference>
<reference evidence="1" key="1">
    <citation type="submission" date="2021-10" db="EMBL/GenBank/DDBJ databases">
        <title>Melipona bicolor Genome sequencing and assembly.</title>
        <authorList>
            <person name="Araujo N.S."/>
            <person name="Arias M.C."/>
        </authorList>
    </citation>
    <scope>NUCLEOTIDE SEQUENCE</scope>
    <source>
        <strain evidence="1">USP_2M_L1-L4_2017</strain>
        <tissue evidence="1">Whole body</tissue>
    </source>
</reference>
<comment type="caution">
    <text evidence="1">The sequence shown here is derived from an EMBL/GenBank/DDBJ whole genome shotgun (WGS) entry which is preliminary data.</text>
</comment>
<organism evidence="1 2">
    <name type="scientific">Melipona bicolor</name>
    <dbReference type="NCBI Taxonomy" id="60889"/>
    <lineage>
        <taxon>Eukaryota</taxon>
        <taxon>Metazoa</taxon>
        <taxon>Ecdysozoa</taxon>
        <taxon>Arthropoda</taxon>
        <taxon>Hexapoda</taxon>
        <taxon>Insecta</taxon>
        <taxon>Pterygota</taxon>
        <taxon>Neoptera</taxon>
        <taxon>Endopterygota</taxon>
        <taxon>Hymenoptera</taxon>
        <taxon>Apocrita</taxon>
        <taxon>Aculeata</taxon>
        <taxon>Apoidea</taxon>
        <taxon>Anthophila</taxon>
        <taxon>Apidae</taxon>
        <taxon>Melipona</taxon>
    </lineage>
</organism>
<evidence type="ECO:0000313" key="2">
    <source>
        <dbReference type="Proteomes" id="UP001177670"/>
    </source>
</evidence>
<name>A0AA40FIZ9_9HYME</name>
<keyword evidence="2" id="KW-1185">Reference proteome</keyword>
<gene>
    <name evidence="1" type="ORF">K0M31_012691</name>
</gene>
<evidence type="ECO:0000313" key="1">
    <source>
        <dbReference type="EMBL" id="KAK1119962.1"/>
    </source>
</evidence>
<dbReference type="AlphaFoldDB" id="A0AA40FIZ9"/>
<proteinExistence type="predicted"/>
<sequence length="60" mass="7043">MIIEFIGREMNFVALLKSGREIATRFESKRIAMKRDTKRQATAMKASIFPECLPQELQRR</sequence>